<evidence type="ECO:0000313" key="2">
    <source>
        <dbReference type="EMBL" id="MDN4507369.1"/>
    </source>
</evidence>
<dbReference type="InterPro" id="IPR052345">
    <property type="entry name" value="Rad_response_metalloprotease"/>
</dbReference>
<reference evidence="2 3" key="1">
    <citation type="submission" date="2023-07" db="EMBL/GenBank/DDBJ databases">
        <title>Strategy for survival of the halotoleranting strain Dietzia MX2 from the Yakshinskoe mineral salts deposit.</title>
        <authorList>
            <person name="Kharitonova M.A."/>
            <person name="Kupriyanova-Ashina F.G."/>
            <person name="Shakirov T.R."/>
            <person name="Vafina M.S."/>
            <person name="Ilinskaya O.N."/>
        </authorList>
    </citation>
    <scope>NUCLEOTIDE SEQUENCE [LARGE SCALE GENOMIC DNA]</scope>
    <source>
        <strain evidence="2 3">MX2</strain>
    </source>
</reference>
<dbReference type="PANTHER" id="PTHR43236:SF1">
    <property type="entry name" value="BLL7220 PROTEIN"/>
    <property type="match status" value="1"/>
</dbReference>
<dbReference type="EMBL" id="JAUHTB010000022">
    <property type="protein sequence ID" value="MDN4507369.1"/>
    <property type="molecule type" value="Genomic_DNA"/>
</dbReference>
<proteinExistence type="predicted"/>
<dbReference type="Pfam" id="PF06114">
    <property type="entry name" value="Peptidase_M78"/>
    <property type="match status" value="1"/>
</dbReference>
<dbReference type="InterPro" id="IPR010359">
    <property type="entry name" value="IrrE_HExxH"/>
</dbReference>
<keyword evidence="3" id="KW-1185">Reference proteome</keyword>
<dbReference type="PANTHER" id="PTHR43236">
    <property type="entry name" value="ANTITOXIN HIGA1"/>
    <property type="match status" value="1"/>
</dbReference>
<evidence type="ECO:0000259" key="1">
    <source>
        <dbReference type="Pfam" id="PF06114"/>
    </source>
</evidence>
<dbReference type="Proteomes" id="UP001172702">
    <property type="component" value="Unassembled WGS sequence"/>
</dbReference>
<sequence length="281" mass="30461">MTGTEGMSAEQAGKRAAMDFRARHGLGVQPLGDLAAIIEQSTGIDVAVLDADRDQHGLAMRDPSRGAIFIGVARTRHPMRQRSTLAHELAHVIFDDWNAGQDLSERSPAEVRADSFARHLLIPEEGLETHLGQRVSFSEADLSAVVQWFLVSPPIAAINLERAGYITESTKQEWRSLSTPTLAARYGWSDQYRSLEAESDRPRPPRKLLARAISGYAEGVVSAQTIASLRGIDAEQVEAELAQAGVVPRRAEVSSLDASDLPTVSIDLSDLDDEGREGGTV</sequence>
<feature type="domain" description="IrrE N-terminal-like" evidence="1">
    <location>
        <begin position="55"/>
        <end position="147"/>
    </location>
</feature>
<accession>A0ABT8H4G8</accession>
<evidence type="ECO:0000313" key="3">
    <source>
        <dbReference type="Proteomes" id="UP001172702"/>
    </source>
</evidence>
<dbReference type="RefSeq" id="WP_253695405.1">
    <property type="nucleotide sequence ID" value="NZ_JAUHTB010000022.1"/>
</dbReference>
<name>A0ABT8H4G8_9ACTN</name>
<dbReference type="Gene3D" id="1.10.10.2910">
    <property type="match status" value="1"/>
</dbReference>
<protein>
    <submittedName>
        <fullName evidence="2">ImmA/IrrE family metallo-endopeptidase</fullName>
    </submittedName>
</protein>
<organism evidence="2 3">
    <name type="scientific">Dietzia maris</name>
    <dbReference type="NCBI Taxonomy" id="37915"/>
    <lineage>
        <taxon>Bacteria</taxon>
        <taxon>Bacillati</taxon>
        <taxon>Actinomycetota</taxon>
        <taxon>Actinomycetes</taxon>
        <taxon>Mycobacteriales</taxon>
        <taxon>Dietziaceae</taxon>
        <taxon>Dietzia</taxon>
    </lineage>
</organism>
<gene>
    <name evidence="2" type="ORF">QYF62_15080</name>
</gene>
<comment type="caution">
    <text evidence="2">The sequence shown here is derived from an EMBL/GenBank/DDBJ whole genome shotgun (WGS) entry which is preliminary data.</text>
</comment>